<sequence length="304" mass="32783">MIASPYAEQLARIPVSEHRLDVDGTETSWWEYGPADAPVLVLVHGFRGDHHGLEPVVAQLPGFRIISPDLPGFGASDTFASDPHDLDAYTAWLDAFISGVGIQGPYTLLGHSFGSIVTSAAVARGLAVPPERLILVNPIGAPALEGPRGVMTRLAVLYYRAAAALPERPGFALLRNGAVVRVMSVTMAKTKSKPLRRWIHDQHDTYFSAFGTRDSVLEGFTTSVSHDVSEVAADIRVPTLLVAAERDDVTPLSAQQRLATLFPDARLEVIPEVGHLIHYETPQAAAAMILDFLGSDHLDSEARA</sequence>
<gene>
    <name evidence="2" type="ORF">GCM10009717_18270</name>
</gene>
<dbReference type="PRINTS" id="PR00412">
    <property type="entry name" value="EPOXHYDRLASE"/>
</dbReference>
<dbReference type="InterPro" id="IPR050266">
    <property type="entry name" value="AB_hydrolase_sf"/>
</dbReference>
<dbReference type="Pfam" id="PF12697">
    <property type="entry name" value="Abhydrolase_6"/>
    <property type="match status" value="1"/>
</dbReference>
<keyword evidence="3" id="KW-1185">Reference proteome</keyword>
<evidence type="ECO:0000259" key="1">
    <source>
        <dbReference type="Pfam" id="PF12697"/>
    </source>
</evidence>
<dbReference type="RefSeq" id="WP_157413842.1">
    <property type="nucleotide sequence ID" value="NZ_BAAAMK010000002.1"/>
</dbReference>
<evidence type="ECO:0000313" key="2">
    <source>
        <dbReference type="EMBL" id="GAA1952611.1"/>
    </source>
</evidence>
<evidence type="ECO:0000313" key="3">
    <source>
        <dbReference type="Proteomes" id="UP001499954"/>
    </source>
</evidence>
<accession>A0ABP5BU93</accession>
<dbReference type="SUPFAM" id="SSF53474">
    <property type="entry name" value="alpha/beta-Hydrolases"/>
    <property type="match status" value="1"/>
</dbReference>
<reference evidence="3" key="1">
    <citation type="journal article" date="2019" name="Int. J. Syst. Evol. Microbiol.">
        <title>The Global Catalogue of Microorganisms (GCM) 10K type strain sequencing project: providing services to taxonomists for standard genome sequencing and annotation.</title>
        <authorList>
            <consortium name="The Broad Institute Genomics Platform"/>
            <consortium name="The Broad Institute Genome Sequencing Center for Infectious Disease"/>
            <person name="Wu L."/>
            <person name="Ma J."/>
        </authorList>
    </citation>
    <scope>NUCLEOTIDE SEQUENCE [LARGE SCALE GENOMIC DNA]</scope>
    <source>
        <strain evidence="3">JCM 13584</strain>
    </source>
</reference>
<organism evidence="2 3">
    <name type="scientific">Agromyces allii</name>
    <dbReference type="NCBI Taxonomy" id="393607"/>
    <lineage>
        <taxon>Bacteria</taxon>
        <taxon>Bacillati</taxon>
        <taxon>Actinomycetota</taxon>
        <taxon>Actinomycetes</taxon>
        <taxon>Micrococcales</taxon>
        <taxon>Microbacteriaceae</taxon>
        <taxon>Agromyces</taxon>
    </lineage>
</organism>
<dbReference type="Proteomes" id="UP001499954">
    <property type="component" value="Unassembled WGS sequence"/>
</dbReference>
<dbReference type="PANTHER" id="PTHR43798:SF33">
    <property type="entry name" value="HYDROLASE, PUTATIVE (AFU_ORTHOLOGUE AFUA_2G14860)-RELATED"/>
    <property type="match status" value="1"/>
</dbReference>
<dbReference type="InterPro" id="IPR000073">
    <property type="entry name" value="AB_hydrolase_1"/>
</dbReference>
<dbReference type="EMBL" id="BAAAMK010000002">
    <property type="protein sequence ID" value="GAA1952611.1"/>
    <property type="molecule type" value="Genomic_DNA"/>
</dbReference>
<name>A0ABP5BU93_9MICO</name>
<dbReference type="PRINTS" id="PR00111">
    <property type="entry name" value="ABHYDROLASE"/>
</dbReference>
<dbReference type="PANTHER" id="PTHR43798">
    <property type="entry name" value="MONOACYLGLYCEROL LIPASE"/>
    <property type="match status" value="1"/>
</dbReference>
<comment type="caution">
    <text evidence="2">The sequence shown here is derived from an EMBL/GenBank/DDBJ whole genome shotgun (WGS) entry which is preliminary data.</text>
</comment>
<protein>
    <recommendedName>
        <fullName evidence="1">AB hydrolase-1 domain-containing protein</fullName>
    </recommendedName>
</protein>
<feature type="domain" description="AB hydrolase-1" evidence="1">
    <location>
        <begin position="40"/>
        <end position="287"/>
    </location>
</feature>
<dbReference type="InterPro" id="IPR000639">
    <property type="entry name" value="Epox_hydrolase-like"/>
</dbReference>
<dbReference type="Gene3D" id="3.40.50.1820">
    <property type="entry name" value="alpha/beta hydrolase"/>
    <property type="match status" value="1"/>
</dbReference>
<dbReference type="InterPro" id="IPR029058">
    <property type="entry name" value="AB_hydrolase_fold"/>
</dbReference>
<proteinExistence type="predicted"/>